<dbReference type="PANTHER" id="PTHR22807:SF53">
    <property type="entry name" value="RIBOSOMAL RNA SMALL SUBUNIT METHYLTRANSFERASE B-RELATED"/>
    <property type="match status" value="1"/>
</dbReference>
<feature type="compositionally biased region" description="Basic and acidic residues" evidence="8">
    <location>
        <begin position="1"/>
        <end position="13"/>
    </location>
</feature>
<feature type="binding site" evidence="7">
    <location>
        <begin position="329"/>
        <end position="335"/>
    </location>
    <ligand>
        <name>S-adenosyl-L-methionine</name>
        <dbReference type="ChEBI" id="CHEBI:59789"/>
    </ligand>
</feature>
<dbReference type="AlphaFoldDB" id="A0A0K2H0Y0"/>
<dbReference type="Pfam" id="PF01029">
    <property type="entry name" value="NusB"/>
    <property type="match status" value="1"/>
</dbReference>
<dbReference type="Pfam" id="PF01189">
    <property type="entry name" value="Methyltr_RsmB-F"/>
    <property type="match status" value="1"/>
</dbReference>
<keyword evidence="3 7" id="KW-0808">Transferase</keyword>
<dbReference type="FunFam" id="3.40.50.150:FF:000257">
    <property type="entry name" value="16S rRNA methyltransferase"/>
    <property type="match status" value="1"/>
</dbReference>
<evidence type="ECO:0000256" key="7">
    <source>
        <dbReference type="PROSITE-ProRule" id="PRU01023"/>
    </source>
</evidence>
<dbReference type="SUPFAM" id="SSF53335">
    <property type="entry name" value="S-adenosyl-L-methionine-dependent methyltransferases"/>
    <property type="match status" value="1"/>
</dbReference>
<dbReference type="GO" id="GO:0008173">
    <property type="term" value="F:RNA methyltransferase activity"/>
    <property type="evidence" value="ECO:0007669"/>
    <property type="project" value="InterPro"/>
</dbReference>
<keyword evidence="4 7" id="KW-0949">S-adenosyl-L-methionine</keyword>
<evidence type="ECO:0000256" key="8">
    <source>
        <dbReference type="SAM" id="MobiDB-lite"/>
    </source>
</evidence>
<dbReference type="KEGG" id="clw:CLAC_06095"/>
<dbReference type="InterPro" id="IPR001678">
    <property type="entry name" value="MeTrfase_RsmB-F_NOP2_dom"/>
</dbReference>
<dbReference type="Gene3D" id="1.10.940.10">
    <property type="entry name" value="NusB-like"/>
    <property type="match status" value="1"/>
</dbReference>
<evidence type="ECO:0000313" key="10">
    <source>
        <dbReference type="EMBL" id="ALA67366.1"/>
    </source>
</evidence>
<dbReference type="InterPro" id="IPR029063">
    <property type="entry name" value="SAM-dependent_MTases_sf"/>
</dbReference>
<feature type="binding site" evidence="7">
    <location>
        <position position="378"/>
    </location>
    <ligand>
        <name>S-adenosyl-L-methionine</name>
        <dbReference type="ChEBI" id="CHEBI:59789"/>
    </ligand>
</feature>
<protein>
    <submittedName>
        <fullName evidence="10">MFS transporter</fullName>
    </submittedName>
</protein>
<dbReference type="InterPro" id="IPR035926">
    <property type="entry name" value="NusB-like_sf"/>
</dbReference>
<keyword evidence="2 7" id="KW-0489">Methyltransferase</keyword>
<dbReference type="InterPro" id="IPR023267">
    <property type="entry name" value="RCMT"/>
</dbReference>
<evidence type="ECO:0000256" key="1">
    <source>
        <dbReference type="ARBA" id="ARBA00007494"/>
    </source>
</evidence>
<reference evidence="10 11" key="1">
    <citation type="submission" date="2013-10" db="EMBL/GenBank/DDBJ databases">
        <title>Complete genome sequence of Corynebacterium lactis DSM 45799(T), isolated from raw cow milk.</title>
        <authorList>
            <person name="Ruckert C."/>
            <person name="Albersmeier A."/>
            <person name="Lipski A."/>
            <person name="Kalinowski J."/>
        </authorList>
    </citation>
    <scope>NUCLEOTIDE SEQUENCE [LARGE SCALE GENOMIC DNA]</scope>
    <source>
        <strain evidence="10 11">RW2-5</strain>
    </source>
</reference>
<gene>
    <name evidence="10" type="ORF">CLAC_06095</name>
</gene>
<comment type="function">
    <text evidence="6">May act as RNA methyltransferase.</text>
</comment>
<dbReference type="InterPro" id="IPR018314">
    <property type="entry name" value="RsmB/NOL1/NOP2-like_CS"/>
</dbReference>
<proteinExistence type="inferred from homology"/>
<dbReference type="PATRIC" id="fig|1408189.4.peg.1210"/>
<dbReference type="PROSITE" id="PS01153">
    <property type="entry name" value="NOL1_NOP2_SUN"/>
    <property type="match status" value="1"/>
</dbReference>
<sequence length="509" mass="54045">MSGRDGNHNDRNKRNGQGGQDKYDGRGKQGRRSDNAERGNRTGRRGQNGQRGRDGNSGAHKGGGIDQPRKVALKVLAEVRENEAYANLLLPKLLKTHNLKGRDAAFATELTYGTLRAEGLLDAVIGAASSRPLTDIAGPVLDVLRLGTYQLLRTRVDSYAAVDTSVRAVAKVAGSGARGFVNAILRKVSAKSEAQWVAEVAPDPAKDPIGYVALKHAHPRWIAEAFALSLGSEASQLQEALAADDARPTVHLVARPGELTAEELALITGGEEGPWSPYAVRLESGAPGELEPVRQGLAAVQDEGSQLIARAVVTAQVQGEDSGRWLDLCSGPGGKTAFIGGIASIEGAHVDAVELSEKRAGLVEKATSGLPVTVTVADGRSSGLEPGFDRVLVDVPCSGLGSLRRRPEARWRKSANDIAGLTKLQLELLTEAVRLTRPGGIIVYSTCSPHLRETRGVVDKAVGKLDVTELDAHALVQPMSDVGAFKSVQMWPHRHGTDAMFFAVLRKNG</sequence>
<dbReference type="STRING" id="1408189.CLAC_06095"/>
<evidence type="ECO:0000313" key="11">
    <source>
        <dbReference type="Proteomes" id="UP000058446"/>
    </source>
</evidence>
<feature type="active site" description="Nucleophile" evidence="7">
    <location>
        <position position="447"/>
    </location>
</feature>
<organism evidence="10 11">
    <name type="scientific">Corynebacterium lactis RW2-5</name>
    <dbReference type="NCBI Taxonomy" id="1408189"/>
    <lineage>
        <taxon>Bacteria</taxon>
        <taxon>Bacillati</taxon>
        <taxon>Actinomycetota</taxon>
        <taxon>Actinomycetes</taxon>
        <taxon>Mycobacteriales</taxon>
        <taxon>Corynebacteriaceae</taxon>
        <taxon>Corynebacterium</taxon>
    </lineage>
</organism>
<comment type="similarity">
    <text evidence="1 7">Belongs to the class I-like SAM-binding methyltransferase superfamily. RsmB/NOP family.</text>
</comment>
<dbReference type="GO" id="GO:0003723">
    <property type="term" value="F:RNA binding"/>
    <property type="evidence" value="ECO:0007669"/>
    <property type="project" value="UniProtKB-UniRule"/>
</dbReference>
<dbReference type="Gene3D" id="3.40.50.150">
    <property type="entry name" value="Vaccinia Virus protein VP39"/>
    <property type="match status" value="1"/>
</dbReference>
<dbReference type="InterPro" id="IPR049560">
    <property type="entry name" value="MeTrfase_RsmB-F_NOP2_cat"/>
</dbReference>
<evidence type="ECO:0000256" key="5">
    <source>
        <dbReference type="ARBA" id="ARBA00022884"/>
    </source>
</evidence>
<evidence type="ECO:0000259" key="9">
    <source>
        <dbReference type="PROSITE" id="PS51686"/>
    </source>
</evidence>
<keyword evidence="5 7" id="KW-0694">RNA-binding</keyword>
<evidence type="ECO:0000256" key="2">
    <source>
        <dbReference type="ARBA" id="ARBA00022603"/>
    </source>
</evidence>
<feature type="binding site" evidence="7">
    <location>
        <position position="394"/>
    </location>
    <ligand>
        <name>S-adenosyl-L-methionine</name>
        <dbReference type="ChEBI" id="CHEBI:59789"/>
    </ligand>
</feature>
<feature type="compositionally biased region" description="Basic and acidic residues" evidence="8">
    <location>
        <begin position="21"/>
        <end position="40"/>
    </location>
</feature>
<evidence type="ECO:0000256" key="4">
    <source>
        <dbReference type="ARBA" id="ARBA00022691"/>
    </source>
</evidence>
<dbReference type="Proteomes" id="UP000058446">
    <property type="component" value="Chromosome"/>
</dbReference>
<name>A0A0K2H0Y0_9CORY</name>
<dbReference type="PROSITE" id="PS51686">
    <property type="entry name" value="SAM_MT_RSMB_NOP"/>
    <property type="match status" value="1"/>
</dbReference>
<feature type="binding site" evidence="7">
    <location>
        <position position="354"/>
    </location>
    <ligand>
        <name>S-adenosyl-L-methionine</name>
        <dbReference type="ChEBI" id="CHEBI:59789"/>
    </ligand>
</feature>
<dbReference type="EMBL" id="CP006841">
    <property type="protein sequence ID" value="ALA67366.1"/>
    <property type="molecule type" value="Genomic_DNA"/>
</dbReference>
<evidence type="ECO:0000256" key="6">
    <source>
        <dbReference type="ARBA" id="ARBA00059465"/>
    </source>
</evidence>
<evidence type="ECO:0000256" key="3">
    <source>
        <dbReference type="ARBA" id="ARBA00022679"/>
    </source>
</evidence>
<dbReference type="RefSeq" id="WP_053412126.1">
    <property type="nucleotide sequence ID" value="NZ_CP006841.1"/>
</dbReference>
<dbReference type="InterPro" id="IPR006027">
    <property type="entry name" value="NusB_RsmB_TIM44"/>
</dbReference>
<dbReference type="CDD" id="cd02440">
    <property type="entry name" value="AdoMet_MTases"/>
    <property type="match status" value="1"/>
</dbReference>
<dbReference type="OrthoDB" id="9810297at2"/>
<accession>A0A0K2H0Y0</accession>
<dbReference type="GO" id="GO:0001510">
    <property type="term" value="P:RNA methylation"/>
    <property type="evidence" value="ECO:0007669"/>
    <property type="project" value="InterPro"/>
</dbReference>
<dbReference type="GO" id="GO:0006355">
    <property type="term" value="P:regulation of DNA-templated transcription"/>
    <property type="evidence" value="ECO:0007669"/>
    <property type="project" value="InterPro"/>
</dbReference>
<keyword evidence="11" id="KW-1185">Reference proteome</keyword>
<feature type="region of interest" description="Disordered" evidence="8">
    <location>
        <begin position="1"/>
        <end position="66"/>
    </location>
</feature>
<feature type="domain" description="SAM-dependent MTase RsmB/NOP-type" evidence="9">
    <location>
        <begin position="226"/>
        <end position="508"/>
    </location>
</feature>
<dbReference type="SUPFAM" id="SSF48013">
    <property type="entry name" value="NusB-like"/>
    <property type="match status" value="1"/>
</dbReference>
<dbReference type="PRINTS" id="PR02008">
    <property type="entry name" value="RCMTFAMILY"/>
</dbReference>
<dbReference type="PANTHER" id="PTHR22807">
    <property type="entry name" value="NOP2 YEAST -RELATED NOL1/NOP2/FMU SUN DOMAIN-CONTAINING"/>
    <property type="match status" value="1"/>
</dbReference>